<name>A0A0F9HR78_9ZZZZ</name>
<organism evidence="1">
    <name type="scientific">marine sediment metagenome</name>
    <dbReference type="NCBI Taxonomy" id="412755"/>
    <lineage>
        <taxon>unclassified sequences</taxon>
        <taxon>metagenomes</taxon>
        <taxon>ecological metagenomes</taxon>
    </lineage>
</organism>
<dbReference type="EMBL" id="LAZR01014418">
    <property type="protein sequence ID" value="KKM17567.1"/>
    <property type="molecule type" value="Genomic_DNA"/>
</dbReference>
<accession>A0A0F9HR78</accession>
<dbReference type="Gene3D" id="1.25.40.10">
    <property type="entry name" value="Tetratricopeptide repeat domain"/>
    <property type="match status" value="1"/>
</dbReference>
<gene>
    <name evidence="1" type="ORF">LCGC14_1674450</name>
</gene>
<proteinExistence type="predicted"/>
<comment type="caution">
    <text evidence="1">The sequence shown here is derived from an EMBL/GenBank/DDBJ whole genome shotgun (WGS) entry which is preliminary data.</text>
</comment>
<feature type="non-terminal residue" evidence="1">
    <location>
        <position position="228"/>
    </location>
</feature>
<evidence type="ECO:0000313" key="1">
    <source>
        <dbReference type="EMBL" id="KKM17567.1"/>
    </source>
</evidence>
<dbReference type="PROSITE" id="PS51257">
    <property type="entry name" value="PROKAR_LIPOPROTEIN"/>
    <property type="match status" value="1"/>
</dbReference>
<sequence length="228" mass="26963">MKMTKKLPLIFLLLFVCSCFRVEEKLEPKISYNLKESHVKSLKNPFKPITLEERSQDWGKEFIIAKKFAKELDLYRAITNFRRAEILLSDDNLYRKQEIEYNITLSYYLGQKFDDAIDYFEKSSLCYVDKSFAAFKDLLIILYESYREIENKEKTQKILELLKDNYPQTEKKILLSTALIDADVDTLKDNYLKNQNIQNMISSYEKEKKSVKTAQLLNTFIPGSGYLY</sequence>
<dbReference type="AlphaFoldDB" id="A0A0F9HR78"/>
<dbReference type="InterPro" id="IPR011990">
    <property type="entry name" value="TPR-like_helical_dom_sf"/>
</dbReference>
<protein>
    <recommendedName>
        <fullName evidence="2">Outer membrane lipoprotein BamD-like domain-containing protein</fullName>
    </recommendedName>
</protein>
<evidence type="ECO:0008006" key="2">
    <source>
        <dbReference type="Google" id="ProtNLM"/>
    </source>
</evidence>
<reference evidence="1" key="1">
    <citation type="journal article" date="2015" name="Nature">
        <title>Complex archaea that bridge the gap between prokaryotes and eukaryotes.</title>
        <authorList>
            <person name="Spang A."/>
            <person name="Saw J.H."/>
            <person name="Jorgensen S.L."/>
            <person name="Zaremba-Niedzwiedzka K."/>
            <person name="Martijn J."/>
            <person name="Lind A.E."/>
            <person name="van Eijk R."/>
            <person name="Schleper C."/>
            <person name="Guy L."/>
            <person name="Ettema T.J."/>
        </authorList>
    </citation>
    <scope>NUCLEOTIDE SEQUENCE</scope>
</reference>